<dbReference type="SUPFAM" id="SSF53383">
    <property type="entry name" value="PLP-dependent transferases"/>
    <property type="match status" value="1"/>
</dbReference>
<dbReference type="PROSITE" id="PS00600">
    <property type="entry name" value="AA_TRANSFER_CLASS_3"/>
    <property type="match status" value="1"/>
</dbReference>
<dbReference type="PANTHER" id="PTHR42684">
    <property type="entry name" value="ADENOSYLMETHIONINE-8-AMINO-7-OXONONANOATE AMINOTRANSFERASE"/>
    <property type="match status" value="1"/>
</dbReference>
<accession>A0ABS1D8Y5</accession>
<gene>
    <name evidence="7" type="ORF">CKO28_02330</name>
</gene>
<evidence type="ECO:0000313" key="7">
    <source>
        <dbReference type="EMBL" id="MBK1666879.1"/>
    </source>
</evidence>
<dbReference type="Gene3D" id="3.90.1150.10">
    <property type="entry name" value="Aspartate Aminotransferase, domain 1"/>
    <property type="match status" value="1"/>
</dbReference>
<evidence type="ECO:0000256" key="1">
    <source>
        <dbReference type="ARBA" id="ARBA00001933"/>
    </source>
</evidence>
<evidence type="ECO:0000313" key="8">
    <source>
        <dbReference type="Proteomes" id="UP001296873"/>
    </source>
</evidence>
<dbReference type="InterPro" id="IPR005814">
    <property type="entry name" value="Aminotrans_3"/>
</dbReference>
<keyword evidence="2 7" id="KW-0032">Aminotransferase</keyword>
<sequence>MEGSHAGGGDQATRHGHTGEGDFAGQFDVQFEGSANTLEAFWMPFTWNREFKRKPKVITGAKDMHYTTDDNRQVLDGTAGLWCVNAGHGRQRIVEAVQQQVARLDYAPAFQLSHPLAFQLANRLIGMAPGDGAFDHVFFANSGSEAVDSALKIALAYHRARGEGQRTRLIGRERGYHGVGFGGISVGGIVNNRRKFGQLLTGVDHLPHTHLPEHNRNTKGQPEHGAHLADELERICALHGPETIAAVIVEPLAGSTGVLVPPKGYLQRLREICDKHGILLIFDEVITGFGRLGTGFAADYFGVTPDLITVAKGITNGTVPMGAVFCRKGIYDAFMEEAEHGGGTIELFHGYTYSAHPLACAAALATLEVYKEDGLFEHAASLAPKWQEAVHSLADHPHVIDVRNLGLVAGIELAPREGAPGMRGYEVFTNAWEDGLLTRVTGDILALSPPLMVSEQQIDQMVEMTRKALDATP</sequence>
<dbReference type="CDD" id="cd00610">
    <property type="entry name" value="OAT_like"/>
    <property type="match status" value="1"/>
</dbReference>
<protein>
    <submittedName>
        <fullName evidence="7">Aspartate aminotransferase family protein</fullName>
        <ecNumber evidence="7">2.6.1.18</ecNumber>
    </submittedName>
</protein>
<comment type="caution">
    <text evidence="7">The sequence shown here is derived from an EMBL/GenBank/DDBJ whole genome shotgun (WGS) entry which is preliminary data.</text>
</comment>
<dbReference type="InterPro" id="IPR015421">
    <property type="entry name" value="PyrdxlP-dep_Trfase_major"/>
</dbReference>
<dbReference type="EC" id="2.6.1.18" evidence="7"/>
<proteinExistence type="inferred from homology"/>
<dbReference type="InterPro" id="IPR015422">
    <property type="entry name" value="PyrdxlP-dep_Trfase_small"/>
</dbReference>
<reference evidence="7 8" key="1">
    <citation type="journal article" date="2020" name="Microorganisms">
        <title>Osmotic Adaptation and Compatible Solute Biosynthesis of Phototrophic Bacteria as Revealed from Genome Analyses.</title>
        <authorList>
            <person name="Imhoff J.F."/>
            <person name="Rahn T."/>
            <person name="Kunzel S."/>
            <person name="Keller A."/>
            <person name="Neulinger S.C."/>
        </authorList>
    </citation>
    <scope>NUCLEOTIDE SEQUENCE [LARGE SCALE GENOMIC DNA]</scope>
    <source>
        <strain evidence="7 8">DSM 9895</strain>
    </source>
</reference>
<keyword evidence="3 7" id="KW-0808">Transferase</keyword>
<feature type="compositionally biased region" description="Gly residues" evidence="6">
    <location>
        <begin position="1"/>
        <end position="10"/>
    </location>
</feature>
<dbReference type="GO" id="GO:0016223">
    <property type="term" value="F:beta-alanine:pyruvate transaminase activity"/>
    <property type="evidence" value="ECO:0007669"/>
    <property type="project" value="UniProtKB-EC"/>
</dbReference>
<dbReference type="InterPro" id="IPR015424">
    <property type="entry name" value="PyrdxlP-dep_Trfase"/>
</dbReference>
<comment type="similarity">
    <text evidence="5">Belongs to the class-III pyridoxal-phosphate-dependent aminotransferase family.</text>
</comment>
<keyword evidence="8" id="KW-1185">Reference proteome</keyword>
<evidence type="ECO:0000256" key="6">
    <source>
        <dbReference type="SAM" id="MobiDB-lite"/>
    </source>
</evidence>
<evidence type="ECO:0000256" key="4">
    <source>
        <dbReference type="ARBA" id="ARBA00022898"/>
    </source>
</evidence>
<keyword evidence="4 5" id="KW-0663">Pyridoxal phosphate</keyword>
<evidence type="ECO:0000256" key="2">
    <source>
        <dbReference type="ARBA" id="ARBA00022576"/>
    </source>
</evidence>
<organism evidence="7 8">
    <name type="scientific">Rhodovibrio sodomensis</name>
    <dbReference type="NCBI Taxonomy" id="1088"/>
    <lineage>
        <taxon>Bacteria</taxon>
        <taxon>Pseudomonadati</taxon>
        <taxon>Pseudomonadota</taxon>
        <taxon>Alphaproteobacteria</taxon>
        <taxon>Rhodospirillales</taxon>
        <taxon>Rhodovibrionaceae</taxon>
        <taxon>Rhodovibrio</taxon>
    </lineage>
</organism>
<comment type="cofactor">
    <cofactor evidence="1">
        <name>pyridoxal 5'-phosphate</name>
        <dbReference type="ChEBI" id="CHEBI:597326"/>
    </cofactor>
</comment>
<dbReference type="Pfam" id="PF00202">
    <property type="entry name" value="Aminotran_3"/>
    <property type="match status" value="1"/>
</dbReference>
<dbReference type="EMBL" id="NRRL01000002">
    <property type="protein sequence ID" value="MBK1666879.1"/>
    <property type="molecule type" value="Genomic_DNA"/>
</dbReference>
<feature type="region of interest" description="Disordered" evidence="6">
    <location>
        <begin position="1"/>
        <end position="24"/>
    </location>
</feature>
<dbReference type="InterPro" id="IPR049704">
    <property type="entry name" value="Aminotrans_3_PPA_site"/>
</dbReference>
<dbReference type="PANTHER" id="PTHR42684:SF1">
    <property type="entry name" value="BETA-ALANINE--PYRUVATE AMINOTRANSFERASE"/>
    <property type="match status" value="1"/>
</dbReference>
<evidence type="ECO:0000256" key="3">
    <source>
        <dbReference type="ARBA" id="ARBA00022679"/>
    </source>
</evidence>
<dbReference type="Gene3D" id="3.40.640.10">
    <property type="entry name" value="Type I PLP-dependent aspartate aminotransferase-like (Major domain)"/>
    <property type="match status" value="1"/>
</dbReference>
<dbReference type="Proteomes" id="UP001296873">
    <property type="component" value="Unassembled WGS sequence"/>
</dbReference>
<evidence type="ECO:0000256" key="5">
    <source>
        <dbReference type="RuleBase" id="RU003560"/>
    </source>
</evidence>
<name>A0ABS1D8Y5_9PROT</name>